<protein>
    <recommendedName>
        <fullName evidence="4">AbiEi antitoxin C-terminal domain-containing protein</fullName>
    </recommendedName>
</protein>
<evidence type="ECO:0000256" key="1">
    <source>
        <dbReference type="SAM" id="MobiDB-lite"/>
    </source>
</evidence>
<organism evidence="2 3">
    <name type="scientific">Nocardioides panaciterrulae</name>
    <dbReference type="NCBI Taxonomy" id="661492"/>
    <lineage>
        <taxon>Bacteria</taxon>
        <taxon>Bacillati</taxon>
        <taxon>Actinomycetota</taxon>
        <taxon>Actinomycetes</taxon>
        <taxon>Propionibacteriales</taxon>
        <taxon>Nocardioidaceae</taxon>
        <taxon>Nocardioides</taxon>
    </lineage>
</organism>
<accession>A0A7Y9JBY0</accession>
<dbReference type="RefSeq" id="WP_179664832.1">
    <property type="nucleotide sequence ID" value="NZ_JACCBG010000001.1"/>
</dbReference>
<reference evidence="2 3" key="1">
    <citation type="submission" date="2020-07" db="EMBL/GenBank/DDBJ databases">
        <title>Sequencing the genomes of 1000 actinobacteria strains.</title>
        <authorList>
            <person name="Klenk H.-P."/>
        </authorList>
    </citation>
    <scope>NUCLEOTIDE SEQUENCE [LARGE SCALE GENOMIC DNA]</scope>
    <source>
        <strain evidence="2 3">DSM 21350</strain>
    </source>
</reference>
<dbReference type="Proteomes" id="UP000535511">
    <property type="component" value="Unassembled WGS sequence"/>
</dbReference>
<feature type="compositionally biased region" description="Gly residues" evidence="1">
    <location>
        <begin position="150"/>
        <end position="165"/>
    </location>
</feature>
<evidence type="ECO:0008006" key="4">
    <source>
        <dbReference type="Google" id="ProtNLM"/>
    </source>
</evidence>
<proteinExistence type="predicted"/>
<dbReference type="AlphaFoldDB" id="A0A7Y9JBY0"/>
<feature type="region of interest" description="Disordered" evidence="1">
    <location>
        <begin position="147"/>
        <end position="167"/>
    </location>
</feature>
<name>A0A7Y9JBY0_9ACTN</name>
<comment type="caution">
    <text evidence="2">The sequence shown here is derived from an EMBL/GenBank/DDBJ whole genome shotgun (WGS) entry which is preliminary data.</text>
</comment>
<evidence type="ECO:0000313" key="2">
    <source>
        <dbReference type="EMBL" id="NYD43297.1"/>
    </source>
</evidence>
<evidence type="ECO:0000313" key="3">
    <source>
        <dbReference type="Proteomes" id="UP000535511"/>
    </source>
</evidence>
<dbReference type="EMBL" id="JACCBG010000001">
    <property type="protein sequence ID" value="NYD43297.1"/>
    <property type="molecule type" value="Genomic_DNA"/>
</dbReference>
<sequence>MGIEELLERQSGVIGRLQLRAAGWDELDVARTAERRGWRALHEGVYLACGAAPSWLQRSWAAVLLAWPAALCHRSVLRLADGPGRRDGGDAVIHVAVDRDSRFVAPAGIRAHRLDGLGDRVRWDLSPPRVPVEDALLDVAAELAGRTGDGRTGGGRTGGGRTGGGRTDDAEVAALAWLADAVRCRRTTPERLHDALARLGPGADPGRRELLAGLLAALTDLPTPAAEVRRIEVSGPRSA</sequence>
<keyword evidence="3" id="KW-1185">Reference proteome</keyword>
<gene>
    <name evidence="2" type="ORF">BJZ21_003380</name>
</gene>